<dbReference type="Pfam" id="PF21796">
    <property type="entry name" value="Cac1_C"/>
    <property type="match status" value="1"/>
</dbReference>
<dbReference type="GO" id="GO:0006334">
    <property type="term" value="P:nucleosome assembly"/>
    <property type="evidence" value="ECO:0007669"/>
    <property type="project" value="TreeGrafter"/>
</dbReference>
<evidence type="ECO:0000259" key="6">
    <source>
        <dbReference type="Pfam" id="PF12253"/>
    </source>
</evidence>
<comment type="caution">
    <text evidence="8">The sequence shown here is derived from an EMBL/GenBank/DDBJ whole genome shotgun (WGS) entry which is preliminary data.</text>
</comment>
<dbReference type="PANTHER" id="PTHR15272:SF0">
    <property type="entry name" value="CHROMATIN ASSEMBLY FACTOR 1 SUBUNIT A"/>
    <property type="match status" value="1"/>
</dbReference>
<evidence type="ECO:0000256" key="3">
    <source>
        <dbReference type="ARBA" id="ARBA00023204"/>
    </source>
</evidence>
<evidence type="ECO:0008006" key="10">
    <source>
        <dbReference type="Google" id="ProtNLM"/>
    </source>
</evidence>
<dbReference type="GO" id="GO:0005634">
    <property type="term" value="C:nucleus"/>
    <property type="evidence" value="ECO:0007669"/>
    <property type="project" value="UniProtKB-SubCell"/>
</dbReference>
<feature type="region of interest" description="Disordered" evidence="5">
    <location>
        <begin position="399"/>
        <end position="421"/>
    </location>
</feature>
<evidence type="ECO:0000256" key="1">
    <source>
        <dbReference type="ARBA" id="ARBA00004123"/>
    </source>
</evidence>
<protein>
    <recommendedName>
        <fullName evidence="10">Chromatin assembly factor 1 subunit FAS1</fullName>
    </recommendedName>
</protein>
<keyword evidence="2" id="KW-0227">DNA damage</keyword>
<feature type="compositionally biased region" description="Polar residues" evidence="5">
    <location>
        <begin position="403"/>
        <end position="417"/>
    </location>
</feature>
<dbReference type="STRING" id="22663.A0A2I0IM91"/>
<feature type="region of interest" description="Disordered" evidence="5">
    <location>
        <begin position="580"/>
        <end position="621"/>
    </location>
</feature>
<dbReference type="Proteomes" id="UP000233551">
    <property type="component" value="Unassembled WGS sequence"/>
</dbReference>
<feature type="region of interest" description="Disordered" evidence="5">
    <location>
        <begin position="33"/>
        <end position="90"/>
    </location>
</feature>
<feature type="region of interest" description="Disordered" evidence="5">
    <location>
        <begin position="340"/>
        <end position="370"/>
    </location>
</feature>
<dbReference type="GO" id="GO:0006281">
    <property type="term" value="P:DNA repair"/>
    <property type="evidence" value="ECO:0007669"/>
    <property type="project" value="UniProtKB-KW"/>
</dbReference>
<evidence type="ECO:0000256" key="5">
    <source>
        <dbReference type="SAM" id="MobiDB-lite"/>
    </source>
</evidence>
<name>A0A2I0IM91_PUNGR</name>
<dbReference type="GO" id="GO:0033186">
    <property type="term" value="C:CAF-1 complex"/>
    <property type="evidence" value="ECO:0007669"/>
    <property type="project" value="TreeGrafter"/>
</dbReference>
<comment type="subcellular location">
    <subcellularLocation>
        <location evidence="1">Nucleus</location>
    </subcellularLocation>
</comment>
<feature type="domain" description="Chromatin assembly factor 1 subunit Cac1-like C-terminal" evidence="7">
    <location>
        <begin position="762"/>
        <end position="812"/>
    </location>
</feature>
<dbReference type="InterPro" id="IPR022043">
    <property type="entry name" value="CAF1A_DD"/>
</dbReference>
<keyword evidence="4" id="KW-0539">Nucleus</keyword>
<dbReference type="InterPro" id="IPR048800">
    <property type="entry name" value="Cac1-like_C"/>
</dbReference>
<gene>
    <name evidence="8" type="ORF">CRG98_034499</name>
</gene>
<feature type="region of interest" description="Disordered" evidence="5">
    <location>
        <begin position="307"/>
        <end position="328"/>
    </location>
</feature>
<feature type="compositionally biased region" description="Polar residues" evidence="5">
    <location>
        <begin position="45"/>
        <end position="61"/>
    </location>
</feature>
<dbReference type="Pfam" id="PF12253">
    <property type="entry name" value="CAF1A_dimeriz"/>
    <property type="match status" value="1"/>
</dbReference>
<sequence length="859" mass="97358">MAPIPNPISDIWRQKDFRTWRQYRTSSHFPFRTLHETGRPKSLSKRASSVQSRRLQSNPTSRAAMAETQPHAPAPKALKRKRPSLLGIDCPTPEEKEARIGALTGEIEGLMRCYGEVMGQKLGLEAMSGGCGSLNGQIARLMEESDLPLSALVEQIHGRLKERNEGLTVASVKSGLLLVGQRLMYGVPNPDADVLEDHSSSSLWCWETREVKLLPKAAQGAIKIRRTCRGKIHERISAVSDVLSALQKPDIDQNYKTDLVKASEKLAKALAEADIRALVDRLTERNVANKAKKEAKRGEKACIKELERSKKKAEKEQKRMERELQKEKLKADKELKRLQEEAEKEEKRREREENELSKQLRKQQEEIERDQRRREREEAELKQQLAVQKQASIMERFLKKAKTSPSSPNQQSTNGTGTWDKKNETVVHGAVTCAMDCALSSNLEINAEDILKSHLSSWRHVGHLIRSNKEQHWSLRRKPKTALIKELKLTTSTDRGLVQDDELNIEKLVDECKETVSDKDLNTTGSHPDAEQYKRQRQLLQFDKSHRPAFYGIWTKNSNIVGPRHPFSKDPELDYDIDSDEEWEEEDPGESLSDCDKDDESLEENCSKADEEDESEDGFFVPDGYLSENEGVQVDRMETDPAEVRTTSCEQEVESEDLLVLLRQQKYLHSVTEHALRKNQPLIISNLKHEKSLQSNPEDFSGTAKLEIMCLQALCIRMFSGDTAPDVWISNDLDEEEEDCPARNKNSKQPPVNVIAVSDSDLPTIVSTIRSCPLGINKVVERLQQKFPAISRSQLRSKVREISDFVDNRWQVKKEVLDKLGPSISPERAGGRTKSIAAFFSKRCLPPAAKSLSSDNISS</sequence>
<dbReference type="AlphaFoldDB" id="A0A2I0IM91"/>
<dbReference type="EMBL" id="PGOL01002778">
    <property type="protein sequence ID" value="PKI45115.1"/>
    <property type="molecule type" value="Genomic_DNA"/>
</dbReference>
<evidence type="ECO:0000256" key="2">
    <source>
        <dbReference type="ARBA" id="ARBA00022763"/>
    </source>
</evidence>
<evidence type="ECO:0000256" key="4">
    <source>
        <dbReference type="ARBA" id="ARBA00023242"/>
    </source>
</evidence>
<evidence type="ECO:0000259" key="7">
    <source>
        <dbReference type="Pfam" id="PF21796"/>
    </source>
</evidence>
<feature type="domain" description="Chromatin assembly factor 1 subunit A dimerization" evidence="6">
    <location>
        <begin position="538"/>
        <end position="604"/>
    </location>
</feature>
<keyword evidence="3" id="KW-0234">DNA repair</keyword>
<keyword evidence="9" id="KW-1185">Reference proteome</keyword>
<reference evidence="8 9" key="1">
    <citation type="submission" date="2017-11" db="EMBL/GenBank/DDBJ databases">
        <title>De-novo sequencing of pomegranate (Punica granatum L.) genome.</title>
        <authorList>
            <person name="Akparov Z."/>
            <person name="Amiraslanov A."/>
            <person name="Hajiyeva S."/>
            <person name="Abbasov M."/>
            <person name="Kaur K."/>
            <person name="Hamwieh A."/>
            <person name="Solovyev V."/>
            <person name="Salamov A."/>
            <person name="Braich B."/>
            <person name="Kosarev P."/>
            <person name="Mahmoud A."/>
            <person name="Hajiyev E."/>
            <person name="Babayeva S."/>
            <person name="Izzatullayeva V."/>
            <person name="Mammadov A."/>
            <person name="Mammadov A."/>
            <person name="Sharifova S."/>
            <person name="Ojaghi J."/>
            <person name="Eynullazada K."/>
            <person name="Bayramov B."/>
            <person name="Abdulazimova A."/>
            <person name="Shahmuradov I."/>
        </authorList>
    </citation>
    <scope>NUCLEOTIDE SEQUENCE [LARGE SCALE GENOMIC DNA]</scope>
    <source>
        <strain evidence="9">cv. AG2017</strain>
        <tissue evidence="8">Leaf</tissue>
    </source>
</reference>
<dbReference type="PANTHER" id="PTHR15272">
    <property type="entry name" value="CHROMATIN ASSEMBLY FACTOR 1 SUBUNIT A CAF-1 SUBUNIT A"/>
    <property type="match status" value="1"/>
</dbReference>
<feature type="compositionally biased region" description="Acidic residues" evidence="5">
    <location>
        <begin position="580"/>
        <end position="589"/>
    </location>
</feature>
<organism evidence="8 9">
    <name type="scientific">Punica granatum</name>
    <name type="common">Pomegranate</name>
    <dbReference type="NCBI Taxonomy" id="22663"/>
    <lineage>
        <taxon>Eukaryota</taxon>
        <taxon>Viridiplantae</taxon>
        <taxon>Streptophyta</taxon>
        <taxon>Embryophyta</taxon>
        <taxon>Tracheophyta</taxon>
        <taxon>Spermatophyta</taxon>
        <taxon>Magnoliopsida</taxon>
        <taxon>eudicotyledons</taxon>
        <taxon>Gunneridae</taxon>
        <taxon>Pentapetalae</taxon>
        <taxon>rosids</taxon>
        <taxon>malvids</taxon>
        <taxon>Myrtales</taxon>
        <taxon>Lythraceae</taxon>
        <taxon>Punica</taxon>
    </lineage>
</organism>
<evidence type="ECO:0000313" key="9">
    <source>
        <dbReference type="Proteomes" id="UP000233551"/>
    </source>
</evidence>
<accession>A0A2I0IM91</accession>
<evidence type="ECO:0000313" key="8">
    <source>
        <dbReference type="EMBL" id="PKI45115.1"/>
    </source>
</evidence>
<proteinExistence type="predicted"/>